<reference evidence="1 2" key="1">
    <citation type="journal article" date="2023" name="G3 (Bethesda)">
        <title>A chromosome-length genome assembly and annotation of blackberry (Rubus argutus, cv. 'Hillquist').</title>
        <authorList>
            <person name="Bruna T."/>
            <person name="Aryal R."/>
            <person name="Dudchenko O."/>
            <person name="Sargent D.J."/>
            <person name="Mead D."/>
            <person name="Buti M."/>
            <person name="Cavallini A."/>
            <person name="Hytonen T."/>
            <person name="Andres J."/>
            <person name="Pham M."/>
            <person name="Weisz D."/>
            <person name="Mascagni F."/>
            <person name="Usai G."/>
            <person name="Natali L."/>
            <person name="Bassil N."/>
            <person name="Fernandez G.E."/>
            <person name="Lomsadze A."/>
            <person name="Armour M."/>
            <person name="Olukolu B."/>
            <person name="Poorten T."/>
            <person name="Britton C."/>
            <person name="Davik J."/>
            <person name="Ashrafi H."/>
            <person name="Aiden E.L."/>
            <person name="Borodovsky M."/>
            <person name="Worthington M."/>
        </authorList>
    </citation>
    <scope>NUCLEOTIDE SEQUENCE [LARGE SCALE GENOMIC DNA]</scope>
    <source>
        <strain evidence="1">PI 553951</strain>
    </source>
</reference>
<dbReference type="EMBL" id="JBEDUW010000001">
    <property type="protein sequence ID" value="KAK9949519.1"/>
    <property type="molecule type" value="Genomic_DNA"/>
</dbReference>
<organism evidence="1 2">
    <name type="scientific">Rubus argutus</name>
    <name type="common">Southern blackberry</name>
    <dbReference type="NCBI Taxonomy" id="59490"/>
    <lineage>
        <taxon>Eukaryota</taxon>
        <taxon>Viridiplantae</taxon>
        <taxon>Streptophyta</taxon>
        <taxon>Embryophyta</taxon>
        <taxon>Tracheophyta</taxon>
        <taxon>Spermatophyta</taxon>
        <taxon>Magnoliopsida</taxon>
        <taxon>eudicotyledons</taxon>
        <taxon>Gunneridae</taxon>
        <taxon>Pentapetalae</taxon>
        <taxon>rosids</taxon>
        <taxon>fabids</taxon>
        <taxon>Rosales</taxon>
        <taxon>Rosaceae</taxon>
        <taxon>Rosoideae</taxon>
        <taxon>Rosoideae incertae sedis</taxon>
        <taxon>Rubus</taxon>
    </lineage>
</organism>
<proteinExistence type="predicted"/>
<evidence type="ECO:0000313" key="1">
    <source>
        <dbReference type="EMBL" id="KAK9949519.1"/>
    </source>
</evidence>
<keyword evidence="2" id="KW-1185">Reference proteome</keyword>
<evidence type="ECO:0000313" key="2">
    <source>
        <dbReference type="Proteomes" id="UP001457282"/>
    </source>
</evidence>
<sequence length="94" mass="10527">MLLGMGFAGLDARGWARIEQASMTVRLAVHGFWLRFVDVIVKLVMGSEFIGIGKGRAWLVIEEARHGHGFEIEGMVMDREGAERLDDGCGEDWY</sequence>
<dbReference type="AlphaFoldDB" id="A0AAW1YM24"/>
<gene>
    <name evidence="1" type="ORF">M0R45_005037</name>
</gene>
<protein>
    <submittedName>
        <fullName evidence="1">Uncharacterized protein</fullName>
    </submittedName>
</protein>
<accession>A0AAW1YM24</accession>
<comment type="caution">
    <text evidence="1">The sequence shown here is derived from an EMBL/GenBank/DDBJ whole genome shotgun (WGS) entry which is preliminary data.</text>
</comment>
<name>A0AAW1YM24_RUBAR</name>
<dbReference type="Proteomes" id="UP001457282">
    <property type="component" value="Unassembled WGS sequence"/>
</dbReference>